<protein>
    <submittedName>
        <fullName evidence="3">Uncharacterized protein</fullName>
    </submittedName>
</protein>
<keyword evidence="1" id="KW-0547">Nucleotide-binding</keyword>
<sequence>MNIYGSNGKNDTLCARLIVIGDCGVGKTTMIRNFTRDNNFKSMKNSNFNMTDIFEGTWDLPENRRIKLTVLDTGGMERYRSLTSSHYRGIHGCLIVFSVHQSSSFDSVMTW</sequence>
<keyword evidence="4" id="KW-1185">Reference proteome</keyword>
<name>A0ABQ9F945_TEGGR</name>
<dbReference type="InterPro" id="IPR027417">
    <property type="entry name" value="P-loop_NTPase"/>
</dbReference>
<gene>
    <name evidence="3" type="ORF">KUTeg_010245</name>
</gene>
<organism evidence="3 4">
    <name type="scientific">Tegillarca granosa</name>
    <name type="common">Malaysian cockle</name>
    <name type="synonym">Anadara granosa</name>
    <dbReference type="NCBI Taxonomy" id="220873"/>
    <lineage>
        <taxon>Eukaryota</taxon>
        <taxon>Metazoa</taxon>
        <taxon>Spiralia</taxon>
        <taxon>Lophotrochozoa</taxon>
        <taxon>Mollusca</taxon>
        <taxon>Bivalvia</taxon>
        <taxon>Autobranchia</taxon>
        <taxon>Pteriomorphia</taxon>
        <taxon>Arcoida</taxon>
        <taxon>Arcoidea</taxon>
        <taxon>Arcidae</taxon>
        <taxon>Tegillarca</taxon>
    </lineage>
</organism>
<dbReference type="SUPFAM" id="SSF52540">
    <property type="entry name" value="P-loop containing nucleoside triphosphate hydrolases"/>
    <property type="match status" value="1"/>
</dbReference>
<dbReference type="Gene3D" id="3.40.50.300">
    <property type="entry name" value="P-loop containing nucleotide triphosphate hydrolases"/>
    <property type="match status" value="1"/>
</dbReference>
<dbReference type="PROSITE" id="PS51419">
    <property type="entry name" value="RAB"/>
    <property type="match status" value="1"/>
</dbReference>
<dbReference type="Pfam" id="PF00071">
    <property type="entry name" value="Ras"/>
    <property type="match status" value="1"/>
</dbReference>
<proteinExistence type="predicted"/>
<dbReference type="InterPro" id="IPR001806">
    <property type="entry name" value="Small_GTPase"/>
</dbReference>
<reference evidence="3 4" key="1">
    <citation type="submission" date="2022-12" db="EMBL/GenBank/DDBJ databases">
        <title>Chromosome-level genome of Tegillarca granosa.</title>
        <authorList>
            <person name="Kim J."/>
        </authorList>
    </citation>
    <scope>NUCLEOTIDE SEQUENCE [LARGE SCALE GENOMIC DNA]</scope>
    <source>
        <strain evidence="3">Teg-2019</strain>
        <tissue evidence="3">Adductor muscle</tissue>
    </source>
</reference>
<evidence type="ECO:0000313" key="4">
    <source>
        <dbReference type="Proteomes" id="UP001217089"/>
    </source>
</evidence>
<evidence type="ECO:0000256" key="2">
    <source>
        <dbReference type="ARBA" id="ARBA00023134"/>
    </source>
</evidence>
<accession>A0ABQ9F945</accession>
<dbReference type="SMART" id="SM00175">
    <property type="entry name" value="RAB"/>
    <property type="match status" value="1"/>
</dbReference>
<comment type="caution">
    <text evidence="3">The sequence shown here is derived from an EMBL/GenBank/DDBJ whole genome shotgun (WGS) entry which is preliminary data.</text>
</comment>
<evidence type="ECO:0000313" key="3">
    <source>
        <dbReference type="EMBL" id="KAJ8312872.1"/>
    </source>
</evidence>
<dbReference type="PRINTS" id="PR00449">
    <property type="entry name" value="RASTRNSFRMNG"/>
</dbReference>
<keyword evidence="2" id="KW-0342">GTP-binding</keyword>
<dbReference type="PANTHER" id="PTHR24073">
    <property type="entry name" value="DRAB5-RELATED"/>
    <property type="match status" value="1"/>
</dbReference>
<dbReference type="EMBL" id="JARBDR010000440">
    <property type="protein sequence ID" value="KAJ8312872.1"/>
    <property type="molecule type" value="Genomic_DNA"/>
</dbReference>
<dbReference type="Proteomes" id="UP001217089">
    <property type="component" value="Unassembled WGS sequence"/>
</dbReference>
<evidence type="ECO:0000256" key="1">
    <source>
        <dbReference type="ARBA" id="ARBA00022741"/>
    </source>
</evidence>